<dbReference type="GO" id="GO:0015833">
    <property type="term" value="P:peptide transport"/>
    <property type="evidence" value="ECO:0007669"/>
    <property type="project" value="TreeGrafter"/>
</dbReference>
<dbReference type="AlphaFoldDB" id="A0A2M8QDI5"/>
<dbReference type="EMBL" id="PGTN01000034">
    <property type="protein sequence ID" value="PJF47812.1"/>
    <property type="molecule type" value="Genomic_DNA"/>
</dbReference>
<dbReference type="Proteomes" id="UP000230790">
    <property type="component" value="Unassembled WGS sequence"/>
</dbReference>
<evidence type="ECO:0000313" key="5">
    <source>
        <dbReference type="EMBL" id="PJF47812.1"/>
    </source>
</evidence>
<proteinExistence type="predicted"/>
<comment type="caution">
    <text evidence="5">The sequence shown here is derived from an EMBL/GenBank/DDBJ whole genome shotgun (WGS) entry which is preliminary data.</text>
</comment>
<sequence length="699" mass="78715">MRKGKLISLVTGMAFMLAACGAPAEQPAPTTAPAAPTQPPAAPTAAIQVVEATATPVPTLPPTTKFKEAPDLAKLVAEGKLPPVDQRLPEKPVVTPVREAIGKYGGTIQTASWWPGVGNVLLYISEPPIKWKADLTGYEPGLAESYEWSEDGKTFTLKLRKGLKWSDGQPYTTADWKFWWEDMVLDENYKGTVSRPAWLRKSDGSLIDMEFPDDYTVVWKSDQPMWINPFYMAQGFWEFANPMMKPAHYLKQFHPKYASDKTYDDLQKADQWWLNPEFPCLFAWCLTELSQDGQNYKFTRNPYYWRVDEQGNQLPYIDAIAVEIVQDEQVRILNCAQGRYDTAFRICGSPNEIPLLREKAEAGNYRFLENYMNGAGAWPGYMVNQYYVEGGKNYPDDTPEMAAEIRALLRDKRFRQALSHGLDRERMIDVVWGGIGEAKGATISPQSWHFASPEGQEVYKKWASAYANFDPDKANALLDEIGMKKGADGFRTLPSGKPFELVLDISDWGGSLKVQVDAAAEAKAQWEANLGIKVKVNNLQGQPELDTRTNEGQYMLRGAHISEIDIWTYPDWIFPIVNRYMFPLEGRWYASGKDQCKPVEGQPYSCGVKPEDGSPAAKLQALYEKGLRTKTIEDRHKVVWEAIDVIIEEGPFVIGVAGDQPMPIIVKNYMRNILDYGVVGPWAPATPGNQIPATWWMDK</sequence>
<dbReference type="InterPro" id="IPR023765">
    <property type="entry name" value="SBP_5_CS"/>
</dbReference>
<dbReference type="PROSITE" id="PS01040">
    <property type="entry name" value="SBP_BACTERIAL_5"/>
    <property type="match status" value="1"/>
</dbReference>
<dbReference type="PANTHER" id="PTHR30290">
    <property type="entry name" value="PERIPLASMIC BINDING COMPONENT OF ABC TRANSPORTER"/>
    <property type="match status" value="1"/>
</dbReference>
<keyword evidence="3" id="KW-0732">Signal</keyword>
<evidence type="ECO:0000256" key="1">
    <source>
        <dbReference type="ARBA" id="ARBA00004193"/>
    </source>
</evidence>
<reference evidence="5 6" key="1">
    <citation type="submission" date="2017-11" db="EMBL/GenBank/DDBJ databases">
        <title>Evolution of Phototrophy in the Chloroflexi Phylum Driven by Horizontal Gene Transfer.</title>
        <authorList>
            <person name="Ward L.M."/>
            <person name="Hemp J."/>
            <person name="Shih P.M."/>
            <person name="Mcglynn S.E."/>
            <person name="Fischer W."/>
        </authorList>
    </citation>
    <scope>NUCLEOTIDE SEQUENCE [LARGE SCALE GENOMIC DNA]</scope>
    <source>
        <strain evidence="5">JP3_7</strain>
    </source>
</reference>
<dbReference type="PROSITE" id="PS51257">
    <property type="entry name" value="PROKAR_LIPOPROTEIN"/>
    <property type="match status" value="1"/>
</dbReference>
<comment type="subcellular location">
    <subcellularLocation>
        <location evidence="1">Cell membrane</location>
        <topology evidence="1">Lipid-anchor</topology>
    </subcellularLocation>
</comment>
<evidence type="ECO:0000259" key="4">
    <source>
        <dbReference type="Pfam" id="PF00496"/>
    </source>
</evidence>
<dbReference type="Gene3D" id="3.40.190.10">
    <property type="entry name" value="Periplasmic binding protein-like II"/>
    <property type="match status" value="1"/>
</dbReference>
<dbReference type="InterPro" id="IPR000914">
    <property type="entry name" value="SBP_5_dom"/>
</dbReference>
<feature type="compositionally biased region" description="Low complexity" evidence="2">
    <location>
        <begin position="24"/>
        <end position="35"/>
    </location>
</feature>
<feature type="chain" id="PRO_5014773422" description="Solute-binding protein family 5 domain-containing protein" evidence="3">
    <location>
        <begin position="25"/>
        <end position="699"/>
    </location>
</feature>
<dbReference type="Pfam" id="PF00496">
    <property type="entry name" value="SBP_bac_5"/>
    <property type="match status" value="1"/>
</dbReference>
<dbReference type="SUPFAM" id="SSF53850">
    <property type="entry name" value="Periplasmic binding protein-like II"/>
    <property type="match status" value="1"/>
</dbReference>
<feature type="region of interest" description="Disordered" evidence="2">
    <location>
        <begin position="24"/>
        <end position="43"/>
    </location>
</feature>
<dbReference type="PANTHER" id="PTHR30290:SF62">
    <property type="entry name" value="OLIGOPEPTIDE ABC TRANSPORTER, PERIPLASMIC OLIGOPEPTIDE-BINDING PROTEIN"/>
    <property type="match status" value="1"/>
</dbReference>
<gene>
    <name evidence="5" type="ORF">CUN48_06670</name>
</gene>
<organism evidence="5 6">
    <name type="scientific">Candidatus Thermofonsia Clade 3 bacterium</name>
    <dbReference type="NCBI Taxonomy" id="2364212"/>
    <lineage>
        <taxon>Bacteria</taxon>
        <taxon>Bacillati</taxon>
        <taxon>Chloroflexota</taxon>
        <taxon>Candidatus Thermofontia</taxon>
        <taxon>Candidatus Thermofonsia Clade 3</taxon>
    </lineage>
</organism>
<protein>
    <recommendedName>
        <fullName evidence="4">Solute-binding protein family 5 domain-containing protein</fullName>
    </recommendedName>
</protein>
<evidence type="ECO:0000256" key="2">
    <source>
        <dbReference type="SAM" id="MobiDB-lite"/>
    </source>
</evidence>
<accession>A0A2M8QDI5</accession>
<evidence type="ECO:0000256" key="3">
    <source>
        <dbReference type="SAM" id="SignalP"/>
    </source>
</evidence>
<dbReference type="Gene3D" id="3.10.105.10">
    <property type="entry name" value="Dipeptide-binding Protein, Domain 3"/>
    <property type="match status" value="1"/>
</dbReference>
<feature type="signal peptide" evidence="3">
    <location>
        <begin position="1"/>
        <end position="24"/>
    </location>
</feature>
<name>A0A2M8QDI5_9CHLR</name>
<feature type="domain" description="Solute-binding protein family 5" evidence="4">
    <location>
        <begin position="138"/>
        <end position="556"/>
    </location>
</feature>
<evidence type="ECO:0000313" key="6">
    <source>
        <dbReference type="Proteomes" id="UP000230790"/>
    </source>
</evidence>
<dbReference type="GO" id="GO:0005886">
    <property type="term" value="C:plasma membrane"/>
    <property type="evidence" value="ECO:0007669"/>
    <property type="project" value="UniProtKB-SubCell"/>
</dbReference>
<dbReference type="GO" id="GO:1904680">
    <property type="term" value="F:peptide transmembrane transporter activity"/>
    <property type="evidence" value="ECO:0007669"/>
    <property type="project" value="TreeGrafter"/>
</dbReference>
<dbReference type="CDD" id="cd08500">
    <property type="entry name" value="PBP2_NikA_DppA_OppA_like_4"/>
    <property type="match status" value="1"/>
</dbReference>
<dbReference type="InterPro" id="IPR039424">
    <property type="entry name" value="SBP_5"/>
</dbReference>